<evidence type="ECO:0000256" key="1">
    <source>
        <dbReference type="ARBA" id="ARBA00001917"/>
    </source>
</evidence>
<accession>A0ABX8RDV4</accession>
<evidence type="ECO:0000256" key="4">
    <source>
        <dbReference type="ARBA" id="ARBA00022694"/>
    </source>
</evidence>
<dbReference type="PROSITE" id="PS01136">
    <property type="entry name" value="UPF0034"/>
    <property type="match status" value="1"/>
</dbReference>
<keyword evidence="6 7" id="KW-0560">Oxidoreductase</keyword>
<dbReference type="Proteomes" id="UP000886818">
    <property type="component" value="Chromosome"/>
</dbReference>
<comment type="similarity">
    <text evidence="7">Belongs to the dus family.</text>
</comment>
<protein>
    <recommendedName>
        <fullName evidence="7">tRNA-dihydrouridine synthase</fullName>
        <ecNumber evidence="7">1.3.1.-</ecNumber>
    </recommendedName>
</protein>
<organism evidence="9 10">
    <name type="scientific">Crassaminicella indica</name>
    <dbReference type="NCBI Taxonomy" id="2855394"/>
    <lineage>
        <taxon>Bacteria</taxon>
        <taxon>Bacillati</taxon>
        <taxon>Bacillota</taxon>
        <taxon>Clostridia</taxon>
        <taxon>Eubacteriales</taxon>
        <taxon>Clostridiaceae</taxon>
        <taxon>Crassaminicella</taxon>
    </lineage>
</organism>
<dbReference type="NCBIfam" id="TIGR00737">
    <property type="entry name" value="nifR3_yhdG"/>
    <property type="match status" value="1"/>
</dbReference>
<dbReference type="PANTHER" id="PTHR45846:SF1">
    <property type="entry name" value="TRNA-DIHYDROURIDINE(47) SYNTHASE [NAD(P)(+)]-LIKE"/>
    <property type="match status" value="1"/>
</dbReference>
<dbReference type="InterPro" id="IPR035587">
    <property type="entry name" value="DUS-like_FMN-bd"/>
</dbReference>
<keyword evidence="5" id="KW-0521">NADP</keyword>
<evidence type="ECO:0000256" key="5">
    <source>
        <dbReference type="ARBA" id="ARBA00022857"/>
    </source>
</evidence>
<dbReference type="EMBL" id="CP078093">
    <property type="protein sequence ID" value="QXM07258.1"/>
    <property type="molecule type" value="Genomic_DNA"/>
</dbReference>
<sequence>MKIGNVELANNVFLGPMAGVTDLTFRLLCKEQGVGLVYTEMVSCKGLYYNDQKTVKLLQIDEKEKPVALQVFGSEPEVMAKAAEKLNDHENAILDINMGCPTPKIVKNGDGSALMKNPKLAGRIIKAVVNATDKPVTVKIRKGWDESSINAVEIAKIAEENGAKAVAVHGRTREQFYTGKADWHIIKEVKEAISIPVIGNGDIFTVEDAIKMKEITNCDAVMIARGAQGNPWIFKQVAHYMKTGEILPKPTVEEKIQMALKHLEMLIENKGEYIAVREIRKHIAWYLKGIRNSAKIRGNINTLQTKKEIVKNLMDFSKNFQKEHS</sequence>
<keyword evidence="3 7" id="KW-0288">FMN</keyword>
<evidence type="ECO:0000259" key="8">
    <source>
        <dbReference type="Pfam" id="PF01207"/>
    </source>
</evidence>
<dbReference type="InterPro" id="IPR001269">
    <property type="entry name" value="DUS_fam"/>
</dbReference>
<proteinExistence type="inferred from homology"/>
<keyword evidence="10" id="KW-1185">Reference proteome</keyword>
<evidence type="ECO:0000256" key="7">
    <source>
        <dbReference type="PIRNR" id="PIRNR006621"/>
    </source>
</evidence>
<dbReference type="RefSeq" id="WP_218283944.1">
    <property type="nucleotide sequence ID" value="NZ_CP078093.1"/>
</dbReference>
<keyword evidence="2 7" id="KW-0285">Flavoprotein</keyword>
<gene>
    <name evidence="9" type="primary">dusB</name>
    <name evidence="9" type="ORF">KVH43_06085</name>
</gene>
<evidence type="ECO:0000256" key="3">
    <source>
        <dbReference type="ARBA" id="ARBA00022643"/>
    </source>
</evidence>
<comment type="function">
    <text evidence="7">Catalyzes the synthesis of 5,6-dihydrouridine (D), a modified base found in the D-loop of most tRNAs, via the reduction of the C5-C6 double bond in target uridines.</text>
</comment>
<comment type="cofactor">
    <cofactor evidence="1 7">
        <name>FMN</name>
        <dbReference type="ChEBI" id="CHEBI:58210"/>
    </cofactor>
</comment>
<dbReference type="InterPro" id="IPR004652">
    <property type="entry name" value="DusB-like"/>
</dbReference>
<feature type="domain" description="DUS-like FMN-binding" evidence="8">
    <location>
        <begin position="14"/>
        <end position="320"/>
    </location>
</feature>
<dbReference type="GO" id="GO:0016491">
    <property type="term" value="F:oxidoreductase activity"/>
    <property type="evidence" value="ECO:0007669"/>
    <property type="project" value="UniProtKB-KW"/>
</dbReference>
<evidence type="ECO:0000256" key="6">
    <source>
        <dbReference type="ARBA" id="ARBA00023002"/>
    </source>
</evidence>
<dbReference type="PANTHER" id="PTHR45846">
    <property type="entry name" value="TRNA-DIHYDROURIDINE(47) SYNTHASE [NAD(P)(+)]-LIKE"/>
    <property type="match status" value="1"/>
</dbReference>
<reference evidence="9" key="1">
    <citation type="submission" date="2021-07" db="EMBL/GenBank/DDBJ databases">
        <title>Complete genome sequence of Crassaminicella sp. 143-21, isolated from a deep-sea hydrothermal vent.</title>
        <authorList>
            <person name="Li X."/>
        </authorList>
    </citation>
    <scope>NUCLEOTIDE SEQUENCE</scope>
    <source>
        <strain evidence="9">143-21</strain>
    </source>
</reference>
<keyword evidence="4 7" id="KW-0819">tRNA processing</keyword>
<name>A0ABX8RDV4_9CLOT</name>
<dbReference type="PIRSF" id="PIRSF006621">
    <property type="entry name" value="Dus"/>
    <property type="match status" value="1"/>
</dbReference>
<dbReference type="EC" id="1.3.1.-" evidence="7"/>
<evidence type="ECO:0000256" key="2">
    <source>
        <dbReference type="ARBA" id="ARBA00022630"/>
    </source>
</evidence>
<evidence type="ECO:0000313" key="10">
    <source>
        <dbReference type="Proteomes" id="UP000886818"/>
    </source>
</evidence>
<dbReference type="Pfam" id="PF01207">
    <property type="entry name" value="Dus"/>
    <property type="match status" value="1"/>
</dbReference>
<dbReference type="CDD" id="cd02801">
    <property type="entry name" value="DUS_like_FMN"/>
    <property type="match status" value="1"/>
</dbReference>
<evidence type="ECO:0000313" key="9">
    <source>
        <dbReference type="EMBL" id="QXM07258.1"/>
    </source>
</evidence>
<dbReference type="InterPro" id="IPR018517">
    <property type="entry name" value="tRNA_hU_synthase_CS"/>
</dbReference>